<feature type="region of interest" description="Disordered" evidence="1">
    <location>
        <begin position="1"/>
        <end position="27"/>
    </location>
</feature>
<dbReference type="EMBL" id="AMQN01011961">
    <property type="status" value="NOT_ANNOTATED_CDS"/>
    <property type="molecule type" value="Genomic_DNA"/>
</dbReference>
<reference evidence="4" key="1">
    <citation type="submission" date="2012-12" db="EMBL/GenBank/DDBJ databases">
        <authorList>
            <person name="Hellsten U."/>
            <person name="Grimwood J."/>
            <person name="Chapman J.A."/>
            <person name="Shapiro H."/>
            <person name="Aerts A."/>
            <person name="Otillar R.P."/>
            <person name="Terry A.Y."/>
            <person name="Boore J.L."/>
            <person name="Simakov O."/>
            <person name="Marletaz F."/>
            <person name="Cho S.-J."/>
            <person name="Edsinger-Gonzales E."/>
            <person name="Havlak P."/>
            <person name="Kuo D.-H."/>
            <person name="Larsson T."/>
            <person name="Lv J."/>
            <person name="Arendt D."/>
            <person name="Savage R."/>
            <person name="Osoegawa K."/>
            <person name="de Jong P."/>
            <person name="Lindberg D.R."/>
            <person name="Seaver E.C."/>
            <person name="Weisblat D.A."/>
            <person name="Putnam N.H."/>
            <person name="Grigoriev I.V."/>
            <person name="Rokhsar D.S."/>
        </authorList>
    </citation>
    <scope>NUCLEOTIDE SEQUENCE</scope>
    <source>
        <strain evidence="4">I ESC-2004</strain>
    </source>
</reference>
<protein>
    <submittedName>
        <fullName evidence="2 3">Uncharacterized protein</fullName>
    </submittedName>
</protein>
<feature type="region of interest" description="Disordered" evidence="1">
    <location>
        <begin position="133"/>
        <end position="206"/>
    </location>
</feature>
<sequence length="264" mass="30218">MPLPLQTPTETYLEQPGRREGSSSPPVTFFPMVQDCIEMEEEDHQGEILPNGDVVVNQVQGDTFVFPDGEVWDDDYEFPNGEVWDDNNQAQGKTVVFPNGEVWDNSQHRLETDDNSGKTTEAFILSTGEIWEVPITFGDEEKEEEEEKDEEDEDEDEEGKKGSENDDSFHYLQPPQQPFFQPPPSFHNTMNLAPVEKKEITTSRCRRHSEIWHEEMETDKKDGGNQKVSRNVFFGAEDDGNAADDEEEEGVKRKRFRGSCSSFI</sequence>
<dbReference type="HOGENOM" id="CLU_1054623_0_0_1"/>
<evidence type="ECO:0000313" key="4">
    <source>
        <dbReference type="Proteomes" id="UP000014760"/>
    </source>
</evidence>
<feature type="compositionally biased region" description="Acidic residues" evidence="1">
    <location>
        <begin position="236"/>
        <end position="249"/>
    </location>
</feature>
<feature type="compositionally biased region" description="Pro residues" evidence="1">
    <location>
        <begin position="175"/>
        <end position="185"/>
    </location>
</feature>
<gene>
    <name evidence="2" type="ORF">CAPTEDRAFT_187491</name>
</gene>
<feature type="compositionally biased region" description="Basic and acidic residues" evidence="1">
    <location>
        <begin position="158"/>
        <end position="169"/>
    </location>
</feature>
<feature type="compositionally biased region" description="Acidic residues" evidence="1">
    <location>
        <begin position="138"/>
        <end position="157"/>
    </location>
</feature>
<organism evidence="2">
    <name type="scientific">Capitella teleta</name>
    <name type="common">Polychaete worm</name>
    <dbReference type="NCBI Taxonomy" id="283909"/>
    <lineage>
        <taxon>Eukaryota</taxon>
        <taxon>Metazoa</taxon>
        <taxon>Spiralia</taxon>
        <taxon>Lophotrochozoa</taxon>
        <taxon>Annelida</taxon>
        <taxon>Polychaeta</taxon>
        <taxon>Sedentaria</taxon>
        <taxon>Scolecida</taxon>
        <taxon>Capitellidae</taxon>
        <taxon>Capitella</taxon>
    </lineage>
</organism>
<evidence type="ECO:0000313" key="3">
    <source>
        <dbReference type="EnsemblMetazoa" id="CapteP187491"/>
    </source>
</evidence>
<dbReference type="Proteomes" id="UP000014760">
    <property type="component" value="Unassembled WGS sequence"/>
</dbReference>
<feature type="region of interest" description="Disordered" evidence="1">
    <location>
        <begin position="234"/>
        <end position="264"/>
    </location>
</feature>
<name>R7TNP0_CAPTE</name>
<keyword evidence="4" id="KW-1185">Reference proteome</keyword>
<dbReference type="AlphaFoldDB" id="R7TNP0"/>
<accession>R7TNP0</accession>
<dbReference type="EnsemblMetazoa" id="CapteT187491">
    <property type="protein sequence ID" value="CapteP187491"/>
    <property type="gene ID" value="CapteG187491"/>
</dbReference>
<reference evidence="2 4" key="2">
    <citation type="journal article" date="2013" name="Nature">
        <title>Insights into bilaterian evolution from three spiralian genomes.</title>
        <authorList>
            <person name="Simakov O."/>
            <person name="Marletaz F."/>
            <person name="Cho S.J."/>
            <person name="Edsinger-Gonzales E."/>
            <person name="Havlak P."/>
            <person name="Hellsten U."/>
            <person name="Kuo D.H."/>
            <person name="Larsson T."/>
            <person name="Lv J."/>
            <person name="Arendt D."/>
            <person name="Savage R."/>
            <person name="Osoegawa K."/>
            <person name="de Jong P."/>
            <person name="Grimwood J."/>
            <person name="Chapman J.A."/>
            <person name="Shapiro H."/>
            <person name="Aerts A."/>
            <person name="Otillar R.P."/>
            <person name="Terry A.Y."/>
            <person name="Boore J.L."/>
            <person name="Grigoriev I.V."/>
            <person name="Lindberg D.R."/>
            <person name="Seaver E.C."/>
            <person name="Weisblat D.A."/>
            <person name="Putnam N.H."/>
            <person name="Rokhsar D.S."/>
        </authorList>
    </citation>
    <scope>NUCLEOTIDE SEQUENCE</scope>
    <source>
        <strain evidence="2 4">I ESC-2004</strain>
    </source>
</reference>
<dbReference type="EMBL" id="KB309212">
    <property type="protein sequence ID" value="ELT95162.1"/>
    <property type="molecule type" value="Genomic_DNA"/>
</dbReference>
<evidence type="ECO:0000256" key="1">
    <source>
        <dbReference type="SAM" id="MobiDB-lite"/>
    </source>
</evidence>
<proteinExistence type="predicted"/>
<reference evidence="3" key="3">
    <citation type="submission" date="2015-06" db="UniProtKB">
        <authorList>
            <consortium name="EnsemblMetazoa"/>
        </authorList>
    </citation>
    <scope>IDENTIFICATION</scope>
</reference>
<feature type="compositionally biased region" description="Polar residues" evidence="1">
    <location>
        <begin position="1"/>
        <end position="12"/>
    </location>
</feature>
<evidence type="ECO:0000313" key="2">
    <source>
        <dbReference type="EMBL" id="ELT95162.1"/>
    </source>
</evidence>